<evidence type="ECO:0000313" key="2">
    <source>
        <dbReference type="Proteomes" id="UP000289555"/>
    </source>
</evidence>
<accession>A0ABM7GP13</accession>
<evidence type="ECO:0000313" key="1">
    <source>
        <dbReference type="EMBL" id="BBI52502.1"/>
    </source>
</evidence>
<protein>
    <submittedName>
        <fullName evidence="1">Uncharacterized protein</fullName>
    </submittedName>
</protein>
<dbReference type="EMBL" id="AP019416">
    <property type="protein sequence ID" value="BBI52502.1"/>
    <property type="molecule type" value="Genomic_DNA"/>
</dbReference>
<name>A0ABM7GP13_9GAMM</name>
<proteinExistence type="predicted"/>
<organism evidence="1 2">
    <name type="scientific">Vreelandella olivaria</name>
    <dbReference type="NCBI Taxonomy" id="390919"/>
    <lineage>
        <taxon>Bacteria</taxon>
        <taxon>Pseudomonadati</taxon>
        <taxon>Pseudomonadota</taxon>
        <taxon>Gammaproteobacteria</taxon>
        <taxon>Oceanospirillales</taxon>
        <taxon>Halomonadaceae</taxon>
        <taxon>Vreelandella</taxon>
    </lineage>
</organism>
<sequence>MWVHAEVIESDSLITTAKGNAMPELHQLTATQLIDGYRAKMFSPYELADALVKHVARWEPHINALYAYQPENFMQAAEASTQRWAKASQAALWMVSRSPLKS</sequence>
<dbReference type="Gene3D" id="3.90.1300.10">
    <property type="entry name" value="Amidase signature (AS) domain"/>
    <property type="match status" value="1"/>
</dbReference>
<reference evidence="2" key="1">
    <citation type="journal article" date="2019" name="Microbiol. Resour. Announc.">
        <title>Complete Genome Sequence of Halomonas olivaria, a Moderately Halophilic Bacterium Isolated from Olive Processing Effluents, Obtained by Nanopore Sequencing.</title>
        <authorList>
            <person name="Nagata S."/>
            <person name="Ii K.M."/>
            <person name="Tsukimi T."/>
            <person name="Miura M.C."/>
            <person name="Galipon J."/>
            <person name="Arakawa K."/>
        </authorList>
    </citation>
    <scope>NUCLEOTIDE SEQUENCE [LARGE SCALE GENOMIC DNA]</scope>
    <source>
        <strain evidence="2">TYRC17</strain>
    </source>
</reference>
<gene>
    <name evidence="1" type="ORF">HORIV_49230</name>
</gene>
<dbReference type="InterPro" id="IPR036928">
    <property type="entry name" value="AS_sf"/>
</dbReference>
<dbReference type="SUPFAM" id="SSF75304">
    <property type="entry name" value="Amidase signature (AS) enzymes"/>
    <property type="match status" value="1"/>
</dbReference>
<keyword evidence="2" id="KW-1185">Reference proteome</keyword>
<dbReference type="Proteomes" id="UP000289555">
    <property type="component" value="Chromosome"/>
</dbReference>